<feature type="region of interest" description="Disordered" evidence="2">
    <location>
        <begin position="329"/>
        <end position="351"/>
    </location>
</feature>
<gene>
    <name evidence="3" type="ORF">J2S03_003301</name>
</gene>
<dbReference type="Pfam" id="PF13181">
    <property type="entry name" value="TPR_8"/>
    <property type="match status" value="1"/>
</dbReference>
<evidence type="ECO:0000313" key="3">
    <source>
        <dbReference type="EMBL" id="MDQ0191430.1"/>
    </source>
</evidence>
<dbReference type="SMART" id="SM00028">
    <property type="entry name" value="TPR"/>
    <property type="match status" value="2"/>
</dbReference>
<dbReference type="Proteomes" id="UP001232973">
    <property type="component" value="Unassembled WGS sequence"/>
</dbReference>
<evidence type="ECO:0000256" key="2">
    <source>
        <dbReference type="SAM" id="MobiDB-lite"/>
    </source>
</evidence>
<dbReference type="Gene3D" id="1.25.40.10">
    <property type="entry name" value="Tetratricopeptide repeat domain"/>
    <property type="match status" value="1"/>
</dbReference>
<evidence type="ECO:0000313" key="4">
    <source>
        <dbReference type="Proteomes" id="UP001232973"/>
    </source>
</evidence>
<accession>A0ABT9XMB7</accession>
<feature type="compositionally biased region" description="Low complexity" evidence="2">
    <location>
        <begin position="329"/>
        <end position="338"/>
    </location>
</feature>
<dbReference type="InterPro" id="IPR004027">
    <property type="entry name" value="SEC_C_motif"/>
</dbReference>
<dbReference type="SUPFAM" id="SSF103642">
    <property type="entry name" value="Sec-C motif"/>
    <property type="match status" value="1"/>
</dbReference>
<dbReference type="SUPFAM" id="SSF48452">
    <property type="entry name" value="TPR-like"/>
    <property type="match status" value="1"/>
</dbReference>
<dbReference type="Pfam" id="PF02810">
    <property type="entry name" value="SEC-C"/>
    <property type="match status" value="1"/>
</dbReference>
<sequence>MPTYHQGISPSLVSLLTDREEELLPARLTVSMLPGRYATKVARNKDKVSARHPVNKHMLICRKCGRKGQYDLGLVVVNPALEKRGSHTGSARASAGMADQMQCTGYFRCKHCNGAGDWELPTEFEFFLMSGLLMRLAQASDERMVFGTLEMFDGFQPRWATDGESHILLRMRTEGQSAFMWNRLGNLYLSGGRPELAVVAFEQSIRLDVAQLESHMSIGDILYQIGEPEDAARHFRQALVHARKYNKLDKAKLRDMLATALQYLLELHLDRPETISFLPTREEYGDTIEMSGERVLELKEFSLDFGNRESFYPLAEVYMGMQQAAAGRGRSHASSAGRNNSRSGISTKVGRNEPCPCGSGKKYKRCCGR</sequence>
<dbReference type="EMBL" id="JAUSTP010000043">
    <property type="protein sequence ID" value="MDQ0191430.1"/>
    <property type="molecule type" value="Genomic_DNA"/>
</dbReference>
<dbReference type="InterPro" id="IPR011990">
    <property type="entry name" value="TPR-like_helical_dom_sf"/>
</dbReference>
<dbReference type="RefSeq" id="WP_274455523.1">
    <property type="nucleotide sequence ID" value="NZ_CP067097.1"/>
</dbReference>
<protein>
    <submittedName>
        <fullName evidence="3">Tetratricopeptide (TPR) repeat protein</fullName>
    </submittedName>
</protein>
<comment type="caution">
    <text evidence="3">The sequence shown here is derived from an EMBL/GenBank/DDBJ whole genome shotgun (WGS) entry which is preliminary data.</text>
</comment>
<keyword evidence="4" id="KW-1185">Reference proteome</keyword>
<evidence type="ECO:0000256" key="1">
    <source>
        <dbReference type="PROSITE-ProRule" id="PRU00339"/>
    </source>
</evidence>
<organism evidence="3 4">
    <name type="scientific">Alicyclobacillus cycloheptanicus</name>
    <dbReference type="NCBI Taxonomy" id="1457"/>
    <lineage>
        <taxon>Bacteria</taxon>
        <taxon>Bacillati</taxon>
        <taxon>Bacillota</taxon>
        <taxon>Bacilli</taxon>
        <taxon>Bacillales</taxon>
        <taxon>Alicyclobacillaceae</taxon>
        <taxon>Alicyclobacillus</taxon>
    </lineage>
</organism>
<name>A0ABT9XMB7_9BACL</name>
<dbReference type="PROSITE" id="PS50005">
    <property type="entry name" value="TPR"/>
    <property type="match status" value="1"/>
</dbReference>
<reference evidence="3 4" key="1">
    <citation type="submission" date="2023-07" db="EMBL/GenBank/DDBJ databases">
        <title>Genomic Encyclopedia of Type Strains, Phase IV (KMG-IV): sequencing the most valuable type-strain genomes for metagenomic binning, comparative biology and taxonomic classification.</title>
        <authorList>
            <person name="Goeker M."/>
        </authorList>
    </citation>
    <scope>NUCLEOTIDE SEQUENCE [LARGE SCALE GENOMIC DNA]</scope>
    <source>
        <strain evidence="3 4">DSM 4006</strain>
    </source>
</reference>
<keyword evidence="1" id="KW-0802">TPR repeat</keyword>
<dbReference type="InterPro" id="IPR019734">
    <property type="entry name" value="TPR_rpt"/>
</dbReference>
<feature type="repeat" description="TPR" evidence="1">
    <location>
        <begin position="178"/>
        <end position="211"/>
    </location>
</feature>
<dbReference type="Gene3D" id="3.10.450.50">
    <property type="match status" value="1"/>
</dbReference>
<proteinExistence type="predicted"/>